<feature type="binding site" evidence="6">
    <location>
        <begin position="69"/>
        <end position="72"/>
    </location>
    <ligand>
        <name>NADP(+)</name>
        <dbReference type="ChEBI" id="CHEBI:58349"/>
    </ligand>
</feature>
<dbReference type="SUPFAM" id="SSF48179">
    <property type="entry name" value="6-phosphogluconate dehydrogenase C-terminal domain-like"/>
    <property type="match status" value="1"/>
</dbReference>
<dbReference type="Proteomes" id="UP000503820">
    <property type="component" value="Unassembled WGS sequence"/>
</dbReference>
<evidence type="ECO:0000313" key="11">
    <source>
        <dbReference type="Proteomes" id="UP000503820"/>
    </source>
</evidence>
<feature type="domain" description="Pyrroline-5-carboxylate reductase dimerisation" evidence="9">
    <location>
        <begin position="161"/>
        <end position="265"/>
    </location>
</feature>
<dbReference type="PIRSF" id="PIRSF000193">
    <property type="entry name" value="Pyrrol-5-carb_rd"/>
    <property type="match status" value="1"/>
</dbReference>
<keyword evidence="11" id="KW-1185">Reference proteome</keyword>
<dbReference type="NCBIfam" id="TIGR00112">
    <property type="entry name" value="proC"/>
    <property type="match status" value="1"/>
</dbReference>
<keyword evidence="2 4" id="KW-0521">NADP</keyword>
<comment type="catalytic activity">
    <reaction evidence="4 7">
        <text>L-proline + NADP(+) = (S)-1-pyrroline-5-carboxylate + NADPH + 2 H(+)</text>
        <dbReference type="Rhea" id="RHEA:14109"/>
        <dbReference type="ChEBI" id="CHEBI:15378"/>
        <dbReference type="ChEBI" id="CHEBI:17388"/>
        <dbReference type="ChEBI" id="CHEBI:57783"/>
        <dbReference type="ChEBI" id="CHEBI:58349"/>
        <dbReference type="ChEBI" id="CHEBI:60039"/>
        <dbReference type="EC" id="1.5.1.2"/>
    </reaction>
</comment>
<accession>A0A7J0BSC8</accession>
<feature type="binding site" evidence="6">
    <location>
        <begin position="7"/>
        <end position="12"/>
    </location>
    <ligand>
        <name>NADP(+)</name>
        <dbReference type="ChEBI" id="CHEBI:58349"/>
    </ligand>
</feature>
<comment type="similarity">
    <text evidence="1 4 7">Belongs to the pyrroline-5-carboxylate reductase family.</text>
</comment>
<dbReference type="InterPro" id="IPR028939">
    <property type="entry name" value="P5C_Rdtase_cat_N"/>
</dbReference>
<name>A0A7J0BSC8_9BACT</name>
<dbReference type="HAMAP" id="MF_01925">
    <property type="entry name" value="P5C_reductase"/>
    <property type="match status" value="1"/>
</dbReference>
<dbReference type="UniPathway" id="UPA00098">
    <property type="reaction ID" value="UER00361"/>
</dbReference>
<dbReference type="GO" id="GO:0004735">
    <property type="term" value="F:pyrroline-5-carboxylate reductase activity"/>
    <property type="evidence" value="ECO:0007669"/>
    <property type="project" value="UniProtKB-UniRule"/>
</dbReference>
<evidence type="ECO:0000313" key="10">
    <source>
        <dbReference type="EMBL" id="GFM36082.1"/>
    </source>
</evidence>
<reference evidence="10 11" key="1">
    <citation type="submission" date="2020-05" db="EMBL/GenBank/DDBJ databases">
        <title>Draft genome sequence of Desulfovibrio psychrotolerans JS1T.</title>
        <authorList>
            <person name="Ueno A."/>
            <person name="Tamazawa S."/>
            <person name="Tamamura S."/>
            <person name="Murakami T."/>
            <person name="Kiyama T."/>
            <person name="Inomata H."/>
            <person name="Amano Y."/>
            <person name="Miyakawa K."/>
            <person name="Tamaki H."/>
            <person name="Naganuma T."/>
            <person name="Kaneko K."/>
        </authorList>
    </citation>
    <scope>NUCLEOTIDE SEQUENCE [LARGE SCALE GENOMIC DNA]</scope>
    <source>
        <strain evidence="10 11">JS1</strain>
    </source>
</reference>
<keyword evidence="3 4" id="KW-0560">Oxidoreductase</keyword>
<dbReference type="EMBL" id="BLVP01000002">
    <property type="protein sequence ID" value="GFM36082.1"/>
    <property type="molecule type" value="Genomic_DNA"/>
</dbReference>
<dbReference type="Gene3D" id="1.10.3730.10">
    <property type="entry name" value="ProC C-terminal domain-like"/>
    <property type="match status" value="1"/>
</dbReference>
<evidence type="ECO:0000256" key="4">
    <source>
        <dbReference type="HAMAP-Rule" id="MF_01925"/>
    </source>
</evidence>
<dbReference type="AlphaFoldDB" id="A0A7J0BSC8"/>
<organism evidence="10 11">
    <name type="scientific">Desulfovibrio psychrotolerans</name>
    <dbReference type="NCBI Taxonomy" id="415242"/>
    <lineage>
        <taxon>Bacteria</taxon>
        <taxon>Pseudomonadati</taxon>
        <taxon>Thermodesulfobacteriota</taxon>
        <taxon>Desulfovibrionia</taxon>
        <taxon>Desulfovibrionales</taxon>
        <taxon>Desulfovibrionaceae</taxon>
        <taxon>Desulfovibrio</taxon>
    </lineage>
</organism>
<sequence length="267" mass="28146">MITLGCIGCGNMGSAILKGLGSREDIALAGYDRSTTTLQTLKDDAALPRFTICGSEEQVAEHADYILLAVKPDQVEPVLARIAPRLAGKTVISIAAGVSQAALKQYSGGACAVVRCMPNTPAMVGEGIFALCLEDPDLGEARMQTVQDIFGAIGQVMVLPESKFNAFTAVAGCGPAYVFHFMEALVEAAVTVGFTRQDATDMIIKLCKGSVKLADESDKHLSVLREMVCSPAGVTIAAVNHLDRTAVRGNIIDAVLQARTRGQEMSK</sequence>
<dbReference type="InterPro" id="IPR036291">
    <property type="entry name" value="NAD(P)-bd_dom_sf"/>
</dbReference>
<dbReference type="SUPFAM" id="SSF51735">
    <property type="entry name" value="NAD(P)-binding Rossmann-fold domains"/>
    <property type="match status" value="1"/>
</dbReference>
<gene>
    <name evidence="4 10" type="primary">proC</name>
    <name evidence="10" type="ORF">DSM19430T_07660</name>
</gene>
<dbReference type="PROSITE" id="PS00521">
    <property type="entry name" value="P5CR"/>
    <property type="match status" value="1"/>
</dbReference>
<dbReference type="InterPro" id="IPR053790">
    <property type="entry name" value="P5CR-like_CS"/>
</dbReference>
<evidence type="ECO:0000256" key="3">
    <source>
        <dbReference type="ARBA" id="ARBA00023002"/>
    </source>
</evidence>
<keyword evidence="4" id="KW-0963">Cytoplasm</keyword>
<comment type="function">
    <text evidence="4">Catalyzes the reduction of 1-pyrroline-5-carboxylate (PCA) to L-proline.</text>
</comment>
<comment type="caution">
    <text evidence="10">The sequence shown here is derived from an EMBL/GenBank/DDBJ whole genome shotgun (WGS) entry which is preliminary data.</text>
</comment>
<dbReference type="FunFam" id="1.10.3730.10:FF:000001">
    <property type="entry name" value="Pyrroline-5-carboxylate reductase"/>
    <property type="match status" value="1"/>
</dbReference>
<keyword evidence="4 7" id="KW-0028">Amino-acid biosynthesis</keyword>
<dbReference type="RefSeq" id="WP_174408770.1">
    <property type="nucleotide sequence ID" value="NZ_BLVP01000002.1"/>
</dbReference>
<dbReference type="PANTHER" id="PTHR11645">
    <property type="entry name" value="PYRROLINE-5-CARBOXYLATE REDUCTASE"/>
    <property type="match status" value="1"/>
</dbReference>
<evidence type="ECO:0000256" key="7">
    <source>
        <dbReference type="RuleBase" id="RU003903"/>
    </source>
</evidence>
<dbReference type="InterPro" id="IPR029036">
    <property type="entry name" value="P5CR_dimer"/>
</dbReference>
<comment type="subcellular location">
    <subcellularLocation>
        <location evidence="4">Cytoplasm</location>
    </subcellularLocation>
</comment>
<comment type="pathway">
    <text evidence="4 7">Amino-acid biosynthesis; L-proline biosynthesis; L-proline from L-glutamate 5-semialdehyde: step 1/1.</text>
</comment>
<evidence type="ECO:0000259" key="8">
    <source>
        <dbReference type="Pfam" id="PF03807"/>
    </source>
</evidence>
<dbReference type="EC" id="1.5.1.2" evidence="4 5"/>
<proteinExistence type="inferred from homology"/>
<dbReference type="InterPro" id="IPR008927">
    <property type="entry name" value="6-PGluconate_DH-like_C_sf"/>
</dbReference>
<evidence type="ECO:0000256" key="2">
    <source>
        <dbReference type="ARBA" id="ARBA00022857"/>
    </source>
</evidence>
<dbReference type="GO" id="GO:0005737">
    <property type="term" value="C:cytoplasm"/>
    <property type="evidence" value="ECO:0007669"/>
    <property type="project" value="UniProtKB-SubCell"/>
</dbReference>
<keyword evidence="4 7" id="KW-0641">Proline biosynthesis</keyword>
<evidence type="ECO:0000256" key="1">
    <source>
        <dbReference type="ARBA" id="ARBA00005525"/>
    </source>
</evidence>
<protein>
    <recommendedName>
        <fullName evidence="4 5">Pyrroline-5-carboxylate reductase</fullName>
        <shortName evidence="4">P5C reductase</shortName>
        <shortName evidence="4">P5CR</shortName>
        <ecNumber evidence="4 5">1.5.1.2</ecNumber>
    </recommendedName>
    <alternativeName>
        <fullName evidence="4">PCA reductase</fullName>
    </alternativeName>
</protein>
<dbReference type="Pfam" id="PF14748">
    <property type="entry name" value="P5CR_dimer"/>
    <property type="match status" value="1"/>
</dbReference>
<dbReference type="GO" id="GO:0055129">
    <property type="term" value="P:L-proline biosynthetic process"/>
    <property type="evidence" value="ECO:0007669"/>
    <property type="project" value="UniProtKB-UniRule"/>
</dbReference>
<comment type="catalytic activity">
    <reaction evidence="4">
        <text>L-proline + NAD(+) = (S)-1-pyrroline-5-carboxylate + NADH + 2 H(+)</text>
        <dbReference type="Rhea" id="RHEA:14105"/>
        <dbReference type="ChEBI" id="CHEBI:15378"/>
        <dbReference type="ChEBI" id="CHEBI:17388"/>
        <dbReference type="ChEBI" id="CHEBI:57540"/>
        <dbReference type="ChEBI" id="CHEBI:57945"/>
        <dbReference type="ChEBI" id="CHEBI:60039"/>
        <dbReference type="EC" id="1.5.1.2"/>
    </reaction>
</comment>
<dbReference type="Pfam" id="PF03807">
    <property type="entry name" value="F420_oxidored"/>
    <property type="match status" value="1"/>
</dbReference>
<dbReference type="PANTHER" id="PTHR11645:SF0">
    <property type="entry name" value="PYRROLINE-5-CARBOXYLATE REDUCTASE 3"/>
    <property type="match status" value="1"/>
</dbReference>
<evidence type="ECO:0000259" key="9">
    <source>
        <dbReference type="Pfam" id="PF14748"/>
    </source>
</evidence>
<dbReference type="InterPro" id="IPR000304">
    <property type="entry name" value="Pyrroline-COOH_reductase"/>
</dbReference>
<feature type="domain" description="Pyrroline-5-carboxylate reductase catalytic N-terminal" evidence="8">
    <location>
        <begin position="4"/>
        <end position="97"/>
    </location>
</feature>
<dbReference type="Gene3D" id="3.40.50.720">
    <property type="entry name" value="NAD(P)-binding Rossmann-like Domain"/>
    <property type="match status" value="1"/>
</dbReference>
<evidence type="ECO:0000256" key="6">
    <source>
        <dbReference type="PIRSR" id="PIRSR000193-1"/>
    </source>
</evidence>
<evidence type="ECO:0000256" key="5">
    <source>
        <dbReference type="NCBIfam" id="TIGR00112"/>
    </source>
</evidence>